<gene>
    <name evidence="1" type="ORF">RPERSI_LOCUS30421</name>
</gene>
<protein>
    <submittedName>
        <fullName evidence="1">660_t:CDS:1</fullName>
    </submittedName>
</protein>
<comment type="caution">
    <text evidence="1">The sequence shown here is derived from an EMBL/GenBank/DDBJ whole genome shotgun (WGS) entry which is preliminary data.</text>
</comment>
<sequence>VLLESGFPFDLMEHLLEIGHVVQINNINDRGLSSQVQAVRKFRNGTIH</sequence>
<name>A0ACA9SGM3_9GLOM</name>
<feature type="non-terminal residue" evidence="1">
    <location>
        <position position="48"/>
    </location>
</feature>
<proteinExistence type="predicted"/>
<evidence type="ECO:0000313" key="1">
    <source>
        <dbReference type="EMBL" id="CAG8837759.1"/>
    </source>
</evidence>
<feature type="non-terminal residue" evidence="1">
    <location>
        <position position="1"/>
    </location>
</feature>
<dbReference type="Proteomes" id="UP000789920">
    <property type="component" value="Unassembled WGS sequence"/>
</dbReference>
<evidence type="ECO:0000313" key="2">
    <source>
        <dbReference type="Proteomes" id="UP000789920"/>
    </source>
</evidence>
<reference evidence="1" key="1">
    <citation type="submission" date="2021-06" db="EMBL/GenBank/DDBJ databases">
        <authorList>
            <person name="Kallberg Y."/>
            <person name="Tangrot J."/>
            <person name="Rosling A."/>
        </authorList>
    </citation>
    <scope>NUCLEOTIDE SEQUENCE</scope>
    <source>
        <strain evidence="1">MA461A</strain>
    </source>
</reference>
<dbReference type="EMBL" id="CAJVQC010118570">
    <property type="protein sequence ID" value="CAG8837759.1"/>
    <property type="molecule type" value="Genomic_DNA"/>
</dbReference>
<organism evidence="1 2">
    <name type="scientific">Racocetra persica</name>
    <dbReference type="NCBI Taxonomy" id="160502"/>
    <lineage>
        <taxon>Eukaryota</taxon>
        <taxon>Fungi</taxon>
        <taxon>Fungi incertae sedis</taxon>
        <taxon>Mucoromycota</taxon>
        <taxon>Glomeromycotina</taxon>
        <taxon>Glomeromycetes</taxon>
        <taxon>Diversisporales</taxon>
        <taxon>Gigasporaceae</taxon>
        <taxon>Racocetra</taxon>
    </lineage>
</organism>
<keyword evidence="2" id="KW-1185">Reference proteome</keyword>
<accession>A0ACA9SGM3</accession>